<dbReference type="PANTHER" id="PTHR43005:SF2">
    <property type="entry name" value="INTEGRAL MEMBRANE SUGAR TRANSPORT PROTEIN"/>
    <property type="match status" value="1"/>
</dbReference>
<feature type="transmembrane region" description="Helical" evidence="7">
    <location>
        <begin position="177"/>
        <end position="201"/>
    </location>
</feature>
<evidence type="ECO:0000313" key="10">
    <source>
        <dbReference type="EMBL" id="MBB6448776.1"/>
    </source>
</evidence>
<feature type="transmembrane region" description="Helical" evidence="7">
    <location>
        <begin position="95"/>
        <end position="116"/>
    </location>
</feature>
<feature type="transmembrane region" description="Helical" evidence="7">
    <location>
        <begin position="222"/>
        <end position="241"/>
    </location>
</feature>
<dbReference type="SUPFAM" id="SSF160964">
    <property type="entry name" value="MalF N-terminal region-like"/>
    <property type="match status" value="1"/>
</dbReference>
<dbReference type="AlphaFoldDB" id="A0A841PNJ8"/>
<evidence type="ECO:0000259" key="9">
    <source>
        <dbReference type="PROSITE" id="PS50928"/>
    </source>
</evidence>
<dbReference type="SUPFAM" id="SSF161098">
    <property type="entry name" value="MetI-like"/>
    <property type="match status" value="1"/>
</dbReference>
<dbReference type="GO" id="GO:0005886">
    <property type="term" value="C:plasma membrane"/>
    <property type="evidence" value="ECO:0007669"/>
    <property type="project" value="UniProtKB-SubCell"/>
</dbReference>
<evidence type="ECO:0000256" key="1">
    <source>
        <dbReference type="ARBA" id="ARBA00004651"/>
    </source>
</evidence>
<evidence type="ECO:0000256" key="2">
    <source>
        <dbReference type="ARBA" id="ARBA00022448"/>
    </source>
</evidence>
<feature type="transmembrane region" description="Helical" evidence="7">
    <location>
        <begin position="33"/>
        <end position="58"/>
    </location>
</feature>
<comment type="similarity">
    <text evidence="7">Belongs to the binding-protein-dependent transport system permease family.</text>
</comment>
<keyword evidence="6 7" id="KW-0472">Membrane</keyword>
<dbReference type="InterPro" id="IPR000515">
    <property type="entry name" value="MetI-like"/>
</dbReference>
<dbReference type="PROSITE" id="PS50928">
    <property type="entry name" value="ABC_TM1"/>
    <property type="match status" value="1"/>
</dbReference>
<reference evidence="10 11" key="1">
    <citation type="submission" date="2020-08" db="EMBL/GenBank/DDBJ databases">
        <title>Genomic Encyclopedia of Type Strains, Phase IV (KMG-IV): sequencing the most valuable type-strain genomes for metagenomic binning, comparative biology and taxonomic classification.</title>
        <authorList>
            <person name="Goeker M."/>
        </authorList>
    </citation>
    <scope>NUCLEOTIDE SEQUENCE [LARGE SCALE GENOMIC DNA]</scope>
    <source>
        <strain evidence="10 11">DSM 21769</strain>
    </source>
</reference>
<evidence type="ECO:0000256" key="6">
    <source>
        <dbReference type="ARBA" id="ARBA00023136"/>
    </source>
</evidence>
<dbReference type="EMBL" id="JACHHJ010000001">
    <property type="protein sequence ID" value="MBB6448776.1"/>
    <property type="molecule type" value="Genomic_DNA"/>
</dbReference>
<dbReference type="RefSeq" id="WP_184402720.1">
    <property type="nucleotide sequence ID" value="NZ_JACHHJ010000001.1"/>
</dbReference>
<proteinExistence type="inferred from homology"/>
<feature type="domain" description="ABC transmembrane type-1" evidence="9">
    <location>
        <begin position="91"/>
        <end position="303"/>
    </location>
</feature>
<gene>
    <name evidence="10" type="ORF">HNR44_000725</name>
</gene>
<keyword evidence="3" id="KW-1003">Cell membrane</keyword>
<protein>
    <submittedName>
        <fullName evidence="10">Multiple sugar transport system permease protein</fullName>
    </submittedName>
</protein>
<organism evidence="10 11">
    <name type="scientific">Geomicrobium halophilum</name>
    <dbReference type="NCBI Taxonomy" id="549000"/>
    <lineage>
        <taxon>Bacteria</taxon>
        <taxon>Bacillati</taxon>
        <taxon>Bacillota</taxon>
        <taxon>Bacilli</taxon>
        <taxon>Bacillales</taxon>
        <taxon>Geomicrobium</taxon>
    </lineage>
</organism>
<evidence type="ECO:0000256" key="4">
    <source>
        <dbReference type="ARBA" id="ARBA00022692"/>
    </source>
</evidence>
<evidence type="ECO:0000256" key="5">
    <source>
        <dbReference type="ARBA" id="ARBA00022989"/>
    </source>
</evidence>
<evidence type="ECO:0000256" key="3">
    <source>
        <dbReference type="ARBA" id="ARBA00022475"/>
    </source>
</evidence>
<feature type="region of interest" description="Disordered" evidence="8">
    <location>
        <begin position="1"/>
        <end position="23"/>
    </location>
</feature>
<keyword evidence="5 7" id="KW-1133">Transmembrane helix</keyword>
<dbReference type="Pfam" id="PF00528">
    <property type="entry name" value="BPD_transp_1"/>
    <property type="match status" value="1"/>
</dbReference>
<name>A0A841PNJ8_9BACL</name>
<dbReference type="Gene3D" id="1.10.3720.10">
    <property type="entry name" value="MetI-like"/>
    <property type="match status" value="1"/>
</dbReference>
<keyword evidence="10" id="KW-0762">Sugar transport</keyword>
<dbReference type="CDD" id="cd06261">
    <property type="entry name" value="TM_PBP2"/>
    <property type="match status" value="1"/>
</dbReference>
<keyword evidence="2 7" id="KW-0813">Transport</keyword>
<dbReference type="GO" id="GO:0055085">
    <property type="term" value="P:transmembrane transport"/>
    <property type="evidence" value="ECO:0007669"/>
    <property type="project" value="InterPro"/>
</dbReference>
<evidence type="ECO:0000256" key="8">
    <source>
        <dbReference type="SAM" id="MobiDB-lite"/>
    </source>
</evidence>
<sequence length="316" mass="35304">MSTQREVGKTDPNQHPRMTKKTKKSIFKHKHMLPYWLILPTLLLIGLLTIVPLGYSIYVSFQDFDTFGNPAGFTGSNYADVLTSGTYWNSMGITFAYTFGVVAIEMFLGLVLALLVSKDSKVMGYLRWVLIIPMMVSPLVVGIIFRLMLNADMGIANYMLSAIGLPEINFLGTSLNAFLSIMLVDIWQWTPMCFLIILAGLQSLPQDPYEAARLDGASKLQVLRDITLPLLKPIIVVALVIRTMDALRMFDQVFVLTQGGPGRATEVISFLMYRVAMRFSDFGYAAAGLFILLVFTILLSYIMVRTLNRNQKEGGV</sequence>
<evidence type="ECO:0000313" key="11">
    <source>
        <dbReference type="Proteomes" id="UP000568839"/>
    </source>
</evidence>
<feature type="compositionally biased region" description="Basic and acidic residues" evidence="8">
    <location>
        <begin position="1"/>
        <end position="14"/>
    </location>
</feature>
<feature type="transmembrane region" description="Helical" evidence="7">
    <location>
        <begin position="282"/>
        <end position="304"/>
    </location>
</feature>
<keyword evidence="4 7" id="KW-0812">Transmembrane</keyword>
<dbReference type="InterPro" id="IPR035906">
    <property type="entry name" value="MetI-like_sf"/>
</dbReference>
<dbReference type="Proteomes" id="UP000568839">
    <property type="component" value="Unassembled WGS sequence"/>
</dbReference>
<accession>A0A841PNJ8</accession>
<feature type="transmembrane region" description="Helical" evidence="7">
    <location>
        <begin position="128"/>
        <end position="149"/>
    </location>
</feature>
<evidence type="ECO:0000256" key="7">
    <source>
        <dbReference type="RuleBase" id="RU363032"/>
    </source>
</evidence>
<comment type="subcellular location">
    <subcellularLocation>
        <location evidence="1 7">Cell membrane</location>
        <topology evidence="1 7">Multi-pass membrane protein</topology>
    </subcellularLocation>
</comment>
<dbReference type="PANTHER" id="PTHR43005">
    <property type="entry name" value="BLR7065 PROTEIN"/>
    <property type="match status" value="1"/>
</dbReference>
<keyword evidence="11" id="KW-1185">Reference proteome</keyword>
<comment type="caution">
    <text evidence="10">The sequence shown here is derived from an EMBL/GenBank/DDBJ whole genome shotgun (WGS) entry which is preliminary data.</text>
</comment>